<dbReference type="AlphaFoldDB" id="A0A8S4NFU4"/>
<feature type="non-terminal residue" evidence="1">
    <location>
        <position position="112"/>
    </location>
</feature>
<keyword evidence="2" id="KW-1185">Reference proteome</keyword>
<reference evidence="1" key="1">
    <citation type="submission" date="2022-03" db="EMBL/GenBank/DDBJ databases">
        <authorList>
            <person name="Martin C."/>
        </authorList>
    </citation>
    <scope>NUCLEOTIDE SEQUENCE</scope>
</reference>
<dbReference type="Proteomes" id="UP000749559">
    <property type="component" value="Unassembled WGS sequence"/>
</dbReference>
<evidence type="ECO:0000313" key="2">
    <source>
        <dbReference type="Proteomes" id="UP000749559"/>
    </source>
</evidence>
<sequence>MRNSLLYMVSVKLISSMITIAKEYALYGYQIRASAITSMMISKSTLLDQAMPWFHAFESRVSVVIDTKYCLRGLRLTYFMLVSGEVEQLFILIDESESRKKSVFLSTYGMLS</sequence>
<comment type="caution">
    <text evidence="1">The sequence shown here is derived from an EMBL/GenBank/DDBJ whole genome shotgun (WGS) entry which is preliminary data.</text>
</comment>
<name>A0A8S4NFU4_OWEFU</name>
<organism evidence="1 2">
    <name type="scientific">Owenia fusiformis</name>
    <name type="common">Polychaete worm</name>
    <dbReference type="NCBI Taxonomy" id="6347"/>
    <lineage>
        <taxon>Eukaryota</taxon>
        <taxon>Metazoa</taxon>
        <taxon>Spiralia</taxon>
        <taxon>Lophotrochozoa</taxon>
        <taxon>Annelida</taxon>
        <taxon>Polychaeta</taxon>
        <taxon>Sedentaria</taxon>
        <taxon>Canalipalpata</taxon>
        <taxon>Sabellida</taxon>
        <taxon>Oweniida</taxon>
        <taxon>Oweniidae</taxon>
        <taxon>Owenia</taxon>
    </lineage>
</organism>
<accession>A0A8S4NFU4</accession>
<protein>
    <submittedName>
        <fullName evidence="1">Uncharacterized protein</fullName>
    </submittedName>
</protein>
<dbReference type="EMBL" id="CAIIXF020000003">
    <property type="protein sequence ID" value="CAH1779632.1"/>
    <property type="molecule type" value="Genomic_DNA"/>
</dbReference>
<proteinExistence type="predicted"/>
<evidence type="ECO:0000313" key="1">
    <source>
        <dbReference type="EMBL" id="CAH1779632.1"/>
    </source>
</evidence>
<gene>
    <name evidence="1" type="ORF">OFUS_LOCUS6425</name>
</gene>